<dbReference type="Proteomes" id="UP000244908">
    <property type="component" value="Chromosome"/>
</dbReference>
<keyword evidence="3" id="KW-1185">Reference proteome</keyword>
<dbReference type="KEGG" id="lpv:HYN51_00900"/>
<accession>A0A2Y9TW05</accession>
<name>A0A2Y9TW05_9GAMM</name>
<dbReference type="RefSeq" id="WP_108899331.1">
    <property type="nucleotide sequence ID" value="NZ_CP029185.2"/>
</dbReference>
<reference evidence="2 3" key="1">
    <citation type="submission" date="2018-04" db="EMBL/GenBank/DDBJ databases">
        <title>Genome sequencing of Limnobaculum sp. HYN0051.</title>
        <authorList>
            <person name="Yi H."/>
            <person name="Baek C."/>
        </authorList>
    </citation>
    <scope>NUCLEOTIDE SEQUENCE [LARGE SCALE GENOMIC DNA]</scope>
    <source>
        <strain evidence="2 3">HYN0051</strain>
    </source>
</reference>
<evidence type="ECO:0000313" key="2">
    <source>
        <dbReference type="EMBL" id="AWH87883.1"/>
    </source>
</evidence>
<dbReference type="EMBL" id="CP029185">
    <property type="protein sequence ID" value="AWH87240.1"/>
    <property type="molecule type" value="Genomic_DNA"/>
</dbReference>
<dbReference type="AlphaFoldDB" id="A0A2Y9TW05"/>
<sequence length="588" mass="67387">MDDLIKRYYEAEMRYLREAGKEFAQVHPDRAGLLNLDRVGDRDPYVERLFEGFAFLMGRLRQKLDDDLPELTEGVVSLLWPHYLRIIPSLAIVELLPDFNVLPRKEIVEPGFGVQTSPIGPSKTCCKYQTTQRVEIQPIKITRAGIRSHQDGRSVIHMRFDFGEMADRKQMDLSNLCLYINADTPVASALYRAMVYQVGAMKIRYPGYQDGALQPFNGRITPAGFSSDERLWLKPDNAFGGYQLLLEYFTFREKFMFVDLQGLDLAQIPLACNAFELELVLNEIWADDLPFNAENIRLHCSPVINLFPMEADPVRVNQLDSEYLLRPLLLQDGHIEIYSVDAVQSISRHGRASYVPFTSFRHRGGMLRHDAPERYYHTRVRRGASGLHDTWLILGGQVWDRAEEVYDETLSLRITGTNGMLPRKALRNASINQISHSQTGVVAVRNLCAPTLPCYPPVNDRFHWRVLSHLAPNYLSLMNAEVLRGTLALYDWTDNELNRRRLEGIVEVKHKPVQRMTKGMLERGVEIEITLNTHQFPGEGDVALFGELLHQFFALYADLNLFTRLTLVLLPTGKRLKWTDSKTVRSPL</sequence>
<evidence type="ECO:0000313" key="1">
    <source>
        <dbReference type="EMBL" id="AWH87240.1"/>
    </source>
</evidence>
<dbReference type="EMBL" id="CP029185">
    <property type="protein sequence ID" value="AWH87883.1"/>
    <property type="molecule type" value="Genomic_DNA"/>
</dbReference>
<gene>
    <name evidence="2" type="primary">vasA</name>
    <name evidence="1" type="ORF">HYN51_00900</name>
    <name evidence="2" type="ORF">HYN51_04505</name>
</gene>
<proteinExistence type="predicted"/>
<protein>
    <submittedName>
        <fullName evidence="2">Type VI secretion system baseplate subunit TssF</fullName>
    </submittedName>
</protein>
<dbReference type="PANTHER" id="PTHR35370:SF4">
    <property type="entry name" value="TYPE VI SECRETION SYSTEM BASEPLATE SUBUNIT TSSF"/>
    <property type="match status" value="1"/>
</dbReference>
<dbReference type="NCBIfam" id="TIGR03359">
    <property type="entry name" value="VI_chp_6"/>
    <property type="match status" value="1"/>
</dbReference>
<dbReference type="PANTHER" id="PTHR35370">
    <property type="entry name" value="CYTOPLASMIC PROTEIN-RELATED-RELATED"/>
    <property type="match status" value="1"/>
</dbReference>
<evidence type="ECO:0000313" key="3">
    <source>
        <dbReference type="Proteomes" id="UP000244908"/>
    </source>
</evidence>
<organism evidence="2 3">
    <name type="scientific">Limnobaculum parvum</name>
    <dbReference type="NCBI Taxonomy" id="2172103"/>
    <lineage>
        <taxon>Bacteria</taxon>
        <taxon>Pseudomonadati</taxon>
        <taxon>Pseudomonadota</taxon>
        <taxon>Gammaproteobacteria</taxon>
        <taxon>Enterobacterales</taxon>
        <taxon>Budviciaceae</taxon>
        <taxon>Limnobaculum</taxon>
    </lineage>
</organism>
<dbReference type="OrthoDB" id="9763676at2"/>
<dbReference type="KEGG" id="lpv:HYN51_04505"/>
<dbReference type="PIRSF" id="PIRSF028304">
    <property type="entry name" value="UCP028304"/>
    <property type="match status" value="1"/>
</dbReference>
<dbReference type="InterPro" id="IPR010272">
    <property type="entry name" value="T6SS_TssF"/>
</dbReference>
<dbReference type="Pfam" id="PF05947">
    <property type="entry name" value="T6SS_TssF"/>
    <property type="match status" value="1"/>
</dbReference>